<sequence length="531" mass="56958">MTQEPFNWDPPARYNFARDEIGRLAAERPHVRALLWTDAAGTVIDRSFAELAGHAARAAAVLADAGVKRGDTVLILLSREIEWWELMLGCLALGAIASPGTIQLSAKDIAYRRDAAQATCVIAGGDIAARVEAALAGQPVGLIHIGGPRDGWRDYGAEKQAAAPLTEIADTAFDEDALCYFTSGTTGQPKMTIHGHGYALAHRITGRYWLDLQPGDLHWNLSDTGWAKAAWSSLFAPWLMGAAIFVNHAPGFDPAATLDLLARFPITTLCAPPTAYRMFVRADLAGRAFPALRHCVSAGEPLNPEVIDLWKTATGLDIHDGYGQTETVLLCCNRPGASRIGAMGRPAPGIELAVIDETGTAAPPGTEGDVALRAGDARPPGLFTGYRGEPERTASVFRDGWYLTGDRAIVDEDGFFWFVGRADDVILSAGYRIGPFEVESALFEHPAVAESAVVASPDPTRGEVVKAFVVLAAGHSGSDALAAELQNHVKATTAPYKYPRKIEFVASLPKTVSGKIRRKELREQEWAKAEA</sequence>
<evidence type="ECO:0000256" key="1">
    <source>
        <dbReference type="ARBA" id="ARBA00006432"/>
    </source>
</evidence>
<feature type="domain" description="AMP-binding enzyme C-terminal" evidence="6">
    <location>
        <begin position="437"/>
        <end position="515"/>
    </location>
</feature>
<dbReference type="RefSeq" id="WP_222987915.1">
    <property type="nucleotide sequence ID" value="NZ_JAINVV010000001.1"/>
</dbReference>
<keyword evidence="4" id="KW-0067">ATP-binding</keyword>
<dbReference type="PANTHER" id="PTHR43605:SF10">
    <property type="entry name" value="ACYL-COA SYNTHETASE MEDIUM CHAIN FAMILY MEMBER 3"/>
    <property type="match status" value="1"/>
</dbReference>
<feature type="domain" description="AMP-dependent synthetase/ligase" evidence="5">
    <location>
        <begin position="25"/>
        <end position="386"/>
    </location>
</feature>
<dbReference type="InterPro" id="IPR042099">
    <property type="entry name" value="ANL_N_sf"/>
</dbReference>
<dbReference type="Pfam" id="PF13193">
    <property type="entry name" value="AMP-binding_C"/>
    <property type="match status" value="1"/>
</dbReference>
<evidence type="ECO:0000313" key="8">
    <source>
        <dbReference type="Proteomes" id="UP000706039"/>
    </source>
</evidence>
<dbReference type="InterPro" id="IPR000873">
    <property type="entry name" value="AMP-dep_synth/lig_dom"/>
</dbReference>
<name>A0ABS7PHP1_9SPHN</name>
<evidence type="ECO:0000256" key="3">
    <source>
        <dbReference type="ARBA" id="ARBA00022741"/>
    </source>
</evidence>
<evidence type="ECO:0000259" key="6">
    <source>
        <dbReference type="Pfam" id="PF13193"/>
    </source>
</evidence>
<keyword evidence="8" id="KW-1185">Reference proteome</keyword>
<gene>
    <name evidence="7" type="ORF">K7G82_00790</name>
</gene>
<dbReference type="Gene3D" id="3.40.50.12780">
    <property type="entry name" value="N-terminal domain of ligase-like"/>
    <property type="match status" value="1"/>
</dbReference>
<comment type="caution">
    <text evidence="7">The sequence shown here is derived from an EMBL/GenBank/DDBJ whole genome shotgun (WGS) entry which is preliminary data.</text>
</comment>
<proteinExistence type="inferred from homology"/>
<dbReference type="Proteomes" id="UP000706039">
    <property type="component" value="Unassembled WGS sequence"/>
</dbReference>
<comment type="similarity">
    <text evidence="1">Belongs to the ATP-dependent AMP-binding enzyme family.</text>
</comment>
<protein>
    <submittedName>
        <fullName evidence="7">AMP-binding protein</fullName>
    </submittedName>
</protein>
<dbReference type="SUPFAM" id="SSF56801">
    <property type="entry name" value="Acetyl-CoA synthetase-like"/>
    <property type="match status" value="1"/>
</dbReference>
<dbReference type="EMBL" id="JAINVV010000001">
    <property type="protein sequence ID" value="MBY8820806.1"/>
    <property type="molecule type" value="Genomic_DNA"/>
</dbReference>
<dbReference type="Gene3D" id="3.30.300.30">
    <property type="match status" value="1"/>
</dbReference>
<dbReference type="PANTHER" id="PTHR43605">
    <property type="entry name" value="ACYL-COENZYME A SYNTHETASE"/>
    <property type="match status" value="1"/>
</dbReference>
<keyword evidence="2" id="KW-0436">Ligase</keyword>
<evidence type="ECO:0000256" key="4">
    <source>
        <dbReference type="ARBA" id="ARBA00022840"/>
    </source>
</evidence>
<accession>A0ABS7PHP1</accession>
<organism evidence="7 8">
    <name type="scientific">Sphingomonas colocasiae</name>
    <dbReference type="NCBI Taxonomy" id="1848973"/>
    <lineage>
        <taxon>Bacteria</taxon>
        <taxon>Pseudomonadati</taxon>
        <taxon>Pseudomonadota</taxon>
        <taxon>Alphaproteobacteria</taxon>
        <taxon>Sphingomonadales</taxon>
        <taxon>Sphingomonadaceae</taxon>
        <taxon>Sphingomonas</taxon>
    </lineage>
</organism>
<keyword evidence="3" id="KW-0547">Nucleotide-binding</keyword>
<dbReference type="InterPro" id="IPR045851">
    <property type="entry name" value="AMP-bd_C_sf"/>
</dbReference>
<dbReference type="InterPro" id="IPR025110">
    <property type="entry name" value="AMP-bd_C"/>
</dbReference>
<dbReference type="InterPro" id="IPR051087">
    <property type="entry name" value="Mitochondrial_ACSM"/>
</dbReference>
<dbReference type="Pfam" id="PF00501">
    <property type="entry name" value="AMP-binding"/>
    <property type="match status" value="1"/>
</dbReference>
<reference evidence="7 8" key="1">
    <citation type="submission" date="2021-08" db="EMBL/GenBank/DDBJ databases">
        <authorList>
            <person name="Tuo L."/>
        </authorList>
    </citation>
    <scope>NUCLEOTIDE SEQUENCE [LARGE SCALE GENOMIC DNA]</scope>
    <source>
        <strain evidence="7 8">JCM 31229</strain>
    </source>
</reference>
<evidence type="ECO:0000256" key="2">
    <source>
        <dbReference type="ARBA" id="ARBA00022598"/>
    </source>
</evidence>
<evidence type="ECO:0000313" key="7">
    <source>
        <dbReference type="EMBL" id="MBY8820806.1"/>
    </source>
</evidence>
<evidence type="ECO:0000259" key="5">
    <source>
        <dbReference type="Pfam" id="PF00501"/>
    </source>
</evidence>